<keyword evidence="7" id="KW-1185">Reference proteome</keyword>
<keyword evidence="3 6" id="KW-0067">ATP-binding</keyword>
<comment type="caution">
    <text evidence="6">The sequence shown here is derived from an EMBL/GenBank/DDBJ whole genome shotgun (WGS) entry which is preliminary data.</text>
</comment>
<accession>A0ABD4Z4X1</accession>
<dbReference type="PROSITE" id="PS00211">
    <property type="entry name" value="ABC_TRANSPORTER_1"/>
    <property type="match status" value="1"/>
</dbReference>
<dbReference type="AlphaFoldDB" id="A0ABD4Z4X1"/>
<evidence type="ECO:0000256" key="2">
    <source>
        <dbReference type="ARBA" id="ARBA00022741"/>
    </source>
</evidence>
<name>A0ABD4Z4X1_9CREN</name>
<evidence type="ECO:0000313" key="6">
    <source>
        <dbReference type="EMBL" id="MDK6028356.1"/>
    </source>
</evidence>
<keyword evidence="1" id="KW-0813">Transport</keyword>
<proteinExistence type="predicted"/>
<dbReference type="GO" id="GO:0005524">
    <property type="term" value="F:ATP binding"/>
    <property type="evidence" value="ECO:0007669"/>
    <property type="project" value="UniProtKB-KW"/>
</dbReference>
<evidence type="ECO:0000256" key="4">
    <source>
        <dbReference type="ARBA" id="ARBA00022967"/>
    </source>
</evidence>
<sequence length="258" mass="28851">MKIVISGVEVWYNSVKALDEVSAEIESGEMVFVIGPNGAGKTTLLKTIASIVKPSKGVIYIDGKTLSEIPQREIGKIIAFVDPHISRSIPSTVFEFLLTARYPHQNTFSISQSPQDVEIIDSIAKQFNITHLLNRRLDQLSSGELQRVLIARAMVQQPKILLLDEPSAFLDLRHRLETLRYVKNVVKTNDITCLVAIHDIYLASLYADKVVIMSRGSIIAFGTPDEVLKKEILEKVYNVRIAYVDVNGRKVIIPIEPI</sequence>
<dbReference type="InterPro" id="IPR017871">
    <property type="entry name" value="ABC_transporter-like_CS"/>
</dbReference>
<protein>
    <submittedName>
        <fullName evidence="6">ABC transporter ATP-binding protein</fullName>
    </submittedName>
</protein>
<dbReference type="PANTHER" id="PTHR42794">
    <property type="entry name" value="HEMIN IMPORT ATP-BINDING PROTEIN HMUV"/>
    <property type="match status" value="1"/>
</dbReference>
<dbReference type="PROSITE" id="PS50893">
    <property type="entry name" value="ABC_TRANSPORTER_2"/>
    <property type="match status" value="1"/>
</dbReference>
<evidence type="ECO:0000256" key="3">
    <source>
        <dbReference type="ARBA" id="ARBA00022840"/>
    </source>
</evidence>
<evidence type="ECO:0000313" key="7">
    <source>
        <dbReference type="Proteomes" id="UP001529235"/>
    </source>
</evidence>
<gene>
    <name evidence="6" type="ORF">QPL79_03135</name>
</gene>
<dbReference type="CDD" id="cd03214">
    <property type="entry name" value="ABC_Iron-Siderophores_B12_Hemin"/>
    <property type="match status" value="1"/>
</dbReference>
<dbReference type="InterPro" id="IPR003593">
    <property type="entry name" value="AAA+_ATPase"/>
</dbReference>
<dbReference type="SUPFAM" id="SSF52540">
    <property type="entry name" value="P-loop containing nucleoside triphosphate hydrolases"/>
    <property type="match status" value="1"/>
</dbReference>
<keyword evidence="4" id="KW-1278">Translocase</keyword>
<dbReference type="PANTHER" id="PTHR42794:SF1">
    <property type="entry name" value="HEMIN IMPORT ATP-BINDING PROTEIN HMUV"/>
    <property type="match status" value="1"/>
</dbReference>
<reference evidence="6 7" key="1">
    <citation type="submission" date="2023-05" db="EMBL/GenBank/DDBJ databases">
        <title>A new hyperthermophilic archaea 'Ignisphaera cupida' sp. nov. and description of the family 'Ignisphaeraceae' fam. nov.</title>
        <authorList>
            <person name="Podosokorskaya O.A."/>
            <person name="Elcheninov A.G."/>
            <person name="Klukina A."/>
            <person name="Merkel A.Y."/>
        </authorList>
    </citation>
    <scope>NUCLEOTIDE SEQUENCE [LARGE SCALE GENOMIC DNA]</scope>
    <source>
        <strain evidence="6 7">4213-co</strain>
    </source>
</reference>
<dbReference type="InterPro" id="IPR003439">
    <property type="entry name" value="ABC_transporter-like_ATP-bd"/>
</dbReference>
<keyword evidence="2" id="KW-0547">Nucleotide-binding</keyword>
<dbReference type="Pfam" id="PF00005">
    <property type="entry name" value="ABC_tran"/>
    <property type="match status" value="1"/>
</dbReference>
<organism evidence="6 7">
    <name type="scientific">Ignisphaera cupida</name>
    <dbReference type="NCBI Taxonomy" id="3050454"/>
    <lineage>
        <taxon>Archaea</taxon>
        <taxon>Thermoproteota</taxon>
        <taxon>Thermoprotei</taxon>
        <taxon>Desulfurococcales</taxon>
        <taxon>Desulfurococcaceae</taxon>
        <taxon>Ignisphaera</taxon>
    </lineage>
</organism>
<dbReference type="Proteomes" id="UP001529235">
    <property type="component" value="Unassembled WGS sequence"/>
</dbReference>
<evidence type="ECO:0000259" key="5">
    <source>
        <dbReference type="PROSITE" id="PS50893"/>
    </source>
</evidence>
<dbReference type="InterPro" id="IPR027417">
    <property type="entry name" value="P-loop_NTPase"/>
</dbReference>
<evidence type="ECO:0000256" key="1">
    <source>
        <dbReference type="ARBA" id="ARBA00022448"/>
    </source>
</evidence>
<dbReference type="SMART" id="SM00382">
    <property type="entry name" value="AAA"/>
    <property type="match status" value="1"/>
</dbReference>
<feature type="domain" description="ABC transporter" evidence="5">
    <location>
        <begin position="3"/>
        <end position="240"/>
    </location>
</feature>
<dbReference type="Gene3D" id="3.40.50.300">
    <property type="entry name" value="P-loop containing nucleotide triphosphate hydrolases"/>
    <property type="match status" value="1"/>
</dbReference>
<dbReference type="EMBL" id="JASNVW010000001">
    <property type="protein sequence ID" value="MDK6028356.1"/>
    <property type="molecule type" value="Genomic_DNA"/>
</dbReference>
<dbReference type="RefSeq" id="WP_285273321.1">
    <property type="nucleotide sequence ID" value="NZ_JASNVW010000001.1"/>
</dbReference>
<dbReference type="FunFam" id="3.40.50.300:FF:000134">
    <property type="entry name" value="Iron-enterobactin ABC transporter ATP-binding protein"/>
    <property type="match status" value="1"/>
</dbReference>